<name>A0A2S4LAS0_9HYPO</name>
<dbReference type="EMBL" id="PKSG01000034">
    <property type="protein sequence ID" value="POR39522.1"/>
    <property type="molecule type" value="Genomic_DNA"/>
</dbReference>
<dbReference type="AlphaFoldDB" id="A0A2S4LAS0"/>
<proteinExistence type="predicted"/>
<feature type="compositionally biased region" description="Low complexity" evidence="2">
    <location>
        <begin position="10"/>
        <end position="24"/>
    </location>
</feature>
<evidence type="ECO:0000256" key="2">
    <source>
        <dbReference type="SAM" id="MobiDB-lite"/>
    </source>
</evidence>
<gene>
    <name evidence="3" type="ORF">TPAR_00310</name>
</gene>
<accession>A0A2S4LAS0</accession>
<evidence type="ECO:0000256" key="1">
    <source>
        <dbReference type="SAM" id="Coils"/>
    </source>
</evidence>
<dbReference type="OrthoDB" id="4869153at2759"/>
<keyword evidence="4" id="KW-1185">Reference proteome</keyword>
<feature type="region of interest" description="Disordered" evidence="2">
    <location>
        <begin position="1"/>
        <end position="59"/>
    </location>
</feature>
<feature type="coiled-coil region" evidence="1">
    <location>
        <begin position="170"/>
        <end position="251"/>
    </location>
</feature>
<keyword evidence="1" id="KW-0175">Coiled coil</keyword>
<sequence length="270" mass="29682">MSRLQTFTRAMPPMASSSDPCSSSTLVDPIPSSSLRARLRSQEPAPKVQSTSPTSWGPGEEMYQRFRACFVDSSSANLQCKGTKSVESEDDALAQLRGAFTEAGLEFYTSVAGELMQAHGAIESQIADLASKSSAVLSLADALYSNIAYPLSATLCHADNLPSATIATHLSTLREQLSAAQDELQGLQQEWETCLREEQQAWKELSSDGAEKRHYLRNGENTVEDEIERFKAEAQSILKENEEALDDIDAEFRELVHGEVMKVAQNMRLD</sequence>
<reference evidence="3 4" key="1">
    <citation type="submission" date="2018-01" db="EMBL/GenBank/DDBJ databases">
        <title>Harnessing the power of phylogenomics to disentangle the directionality and signatures of interkingdom host jumping in the parasitic fungal genus Tolypocladium.</title>
        <authorList>
            <person name="Quandt C.A."/>
            <person name="Patterson W."/>
            <person name="Spatafora J.W."/>
        </authorList>
    </citation>
    <scope>NUCLEOTIDE SEQUENCE [LARGE SCALE GENOMIC DNA]</scope>
    <source>
        <strain evidence="3 4">NRBC 100945</strain>
    </source>
</reference>
<protein>
    <submittedName>
        <fullName evidence="3">Uncharacterized protein</fullName>
    </submittedName>
</protein>
<dbReference type="Proteomes" id="UP000237481">
    <property type="component" value="Unassembled WGS sequence"/>
</dbReference>
<comment type="caution">
    <text evidence="3">The sequence shown here is derived from an EMBL/GenBank/DDBJ whole genome shotgun (WGS) entry which is preliminary data.</text>
</comment>
<evidence type="ECO:0000313" key="3">
    <source>
        <dbReference type="EMBL" id="POR39522.1"/>
    </source>
</evidence>
<organism evidence="3 4">
    <name type="scientific">Tolypocladium paradoxum</name>
    <dbReference type="NCBI Taxonomy" id="94208"/>
    <lineage>
        <taxon>Eukaryota</taxon>
        <taxon>Fungi</taxon>
        <taxon>Dikarya</taxon>
        <taxon>Ascomycota</taxon>
        <taxon>Pezizomycotina</taxon>
        <taxon>Sordariomycetes</taxon>
        <taxon>Hypocreomycetidae</taxon>
        <taxon>Hypocreales</taxon>
        <taxon>Ophiocordycipitaceae</taxon>
        <taxon>Tolypocladium</taxon>
    </lineage>
</organism>
<evidence type="ECO:0000313" key="4">
    <source>
        <dbReference type="Proteomes" id="UP000237481"/>
    </source>
</evidence>